<organism evidence="1 2">
    <name type="scientific">Bacillus cereus</name>
    <dbReference type="NCBI Taxonomy" id="1396"/>
    <lineage>
        <taxon>Bacteria</taxon>
        <taxon>Bacillati</taxon>
        <taxon>Bacillota</taxon>
        <taxon>Bacilli</taxon>
        <taxon>Bacillales</taxon>
        <taxon>Bacillaceae</taxon>
        <taxon>Bacillus</taxon>
        <taxon>Bacillus cereus group</taxon>
    </lineage>
</organism>
<dbReference type="RefSeq" id="WP_098005972.1">
    <property type="nucleotide sequence ID" value="NZ_NUJB01000036.1"/>
</dbReference>
<dbReference type="Proteomes" id="UP000219922">
    <property type="component" value="Unassembled WGS sequence"/>
</dbReference>
<reference evidence="1 2" key="1">
    <citation type="submission" date="2017-09" db="EMBL/GenBank/DDBJ databases">
        <title>Large-scale bioinformatics analysis of Bacillus genomes uncovers conserved roles of natural products in bacterial physiology.</title>
        <authorList>
            <consortium name="Agbiome Team Llc"/>
            <person name="Bleich R.M."/>
            <person name="Grubbs K.J."/>
            <person name="Santa Maria K.C."/>
            <person name="Allen S.E."/>
            <person name="Farag S."/>
            <person name="Shank E.A."/>
            <person name="Bowers A."/>
        </authorList>
    </citation>
    <scope>NUCLEOTIDE SEQUENCE [LARGE SCALE GENOMIC DNA]</scope>
    <source>
        <strain evidence="1 2">AFS092789</strain>
    </source>
</reference>
<sequence>MKYMEIALENQHSIPLSNNSYVDGFGEFVTRTVAKEGNEYILYKMDKNNPGDYQRKKITKQESLKEIAKYIGTFSKQNLIDELEYWKECVHFLQEESDITFINSYLSNTVMN</sequence>
<protein>
    <submittedName>
        <fullName evidence="1">Uncharacterized protein</fullName>
    </submittedName>
</protein>
<accession>A0A9X6SVF2</accession>
<name>A0A9X6SVF2_BACCE</name>
<dbReference type="AlphaFoldDB" id="A0A9X6SVF2"/>
<evidence type="ECO:0000313" key="2">
    <source>
        <dbReference type="Proteomes" id="UP000219922"/>
    </source>
</evidence>
<comment type="caution">
    <text evidence="1">The sequence shown here is derived from an EMBL/GenBank/DDBJ whole genome shotgun (WGS) entry which is preliminary data.</text>
</comment>
<proteinExistence type="predicted"/>
<dbReference type="EMBL" id="NVMX01000045">
    <property type="protein sequence ID" value="PDZ96014.1"/>
    <property type="molecule type" value="Genomic_DNA"/>
</dbReference>
<gene>
    <name evidence="1" type="ORF">CON36_25135</name>
</gene>
<evidence type="ECO:0000313" key="1">
    <source>
        <dbReference type="EMBL" id="PDZ96014.1"/>
    </source>
</evidence>